<dbReference type="Proteomes" id="UP000245916">
    <property type="component" value="Unassembled WGS sequence"/>
</dbReference>
<evidence type="ECO:0000313" key="12">
    <source>
        <dbReference type="Proteomes" id="UP000245916"/>
    </source>
</evidence>
<dbReference type="GO" id="GO:0006355">
    <property type="term" value="P:regulation of DNA-templated transcription"/>
    <property type="evidence" value="ECO:0007669"/>
    <property type="project" value="InterPro"/>
</dbReference>
<dbReference type="SUPFAM" id="SSF52540">
    <property type="entry name" value="P-loop containing nucleoside triphosphate hydrolases"/>
    <property type="match status" value="1"/>
</dbReference>
<dbReference type="OrthoDB" id="9154941at2"/>
<name>A0A2U2J2U3_9SPHN</name>
<dbReference type="GO" id="GO:0005524">
    <property type="term" value="F:ATP binding"/>
    <property type="evidence" value="ECO:0007669"/>
    <property type="project" value="UniProtKB-KW"/>
</dbReference>
<dbReference type="Gene3D" id="3.40.50.2300">
    <property type="match status" value="1"/>
</dbReference>
<organism evidence="11 12">
    <name type="scientific">Allosphingosinicella humi</name>
    <dbReference type="NCBI Taxonomy" id="2068657"/>
    <lineage>
        <taxon>Bacteria</taxon>
        <taxon>Pseudomonadati</taxon>
        <taxon>Pseudomonadota</taxon>
        <taxon>Alphaproteobacteria</taxon>
        <taxon>Sphingomonadales</taxon>
        <taxon>Sphingomonadaceae</taxon>
        <taxon>Allosphingosinicella</taxon>
    </lineage>
</organism>
<dbReference type="GO" id="GO:0000160">
    <property type="term" value="P:phosphorelay signal transduction system"/>
    <property type="evidence" value="ECO:0007669"/>
    <property type="project" value="UniProtKB-KW"/>
</dbReference>
<dbReference type="EMBL" id="QFFF01000001">
    <property type="protein sequence ID" value="PWG02673.1"/>
    <property type="molecule type" value="Genomic_DNA"/>
</dbReference>
<dbReference type="GO" id="GO:0043565">
    <property type="term" value="F:sequence-specific DNA binding"/>
    <property type="evidence" value="ECO:0007669"/>
    <property type="project" value="InterPro"/>
</dbReference>
<dbReference type="Pfam" id="PF00072">
    <property type="entry name" value="Response_reg"/>
    <property type="match status" value="1"/>
</dbReference>
<dbReference type="InterPro" id="IPR002078">
    <property type="entry name" value="Sigma_54_int"/>
</dbReference>
<feature type="region of interest" description="Disordered" evidence="8">
    <location>
        <begin position="478"/>
        <end position="498"/>
    </location>
</feature>
<dbReference type="InterPro" id="IPR058031">
    <property type="entry name" value="AAA_lid_NorR"/>
</dbReference>
<dbReference type="SMART" id="SM00382">
    <property type="entry name" value="AAA"/>
    <property type="match status" value="1"/>
</dbReference>
<feature type="domain" description="Sigma-54 factor interaction" evidence="9">
    <location>
        <begin position="235"/>
        <end position="464"/>
    </location>
</feature>
<dbReference type="InterPro" id="IPR001789">
    <property type="entry name" value="Sig_transdc_resp-reg_receiver"/>
</dbReference>
<dbReference type="AlphaFoldDB" id="A0A2U2J2U3"/>
<keyword evidence="12" id="KW-1185">Reference proteome</keyword>
<gene>
    <name evidence="11" type="ORF">DF286_07210</name>
</gene>
<dbReference type="FunFam" id="3.40.50.300:FF:000006">
    <property type="entry name" value="DNA-binding transcriptional regulator NtrC"/>
    <property type="match status" value="1"/>
</dbReference>
<dbReference type="Gene3D" id="1.10.10.60">
    <property type="entry name" value="Homeodomain-like"/>
    <property type="match status" value="1"/>
</dbReference>
<evidence type="ECO:0000256" key="5">
    <source>
        <dbReference type="ARBA" id="ARBA00023159"/>
    </source>
</evidence>
<feature type="compositionally biased region" description="Basic and acidic residues" evidence="8">
    <location>
        <begin position="210"/>
        <end position="221"/>
    </location>
</feature>
<keyword evidence="1" id="KW-0547">Nucleotide-binding</keyword>
<dbReference type="Pfam" id="PF02954">
    <property type="entry name" value="HTH_8"/>
    <property type="match status" value="1"/>
</dbReference>
<evidence type="ECO:0000256" key="8">
    <source>
        <dbReference type="SAM" id="MobiDB-lite"/>
    </source>
</evidence>
<keyword evidence="6" id="KW-0804">Transcription</keyword>
<evidence type="ECO:0000256" key="1">
    <source>
        <dbReference type="ARBA" id="ARBA00022741"/>
    </source>
</evidence>
<dbReference type="PRINTS" id="PR01590">
    <property type="entry name" value="HTHFIS"/>
</dbReference>
<feature type="modified residue" description="4-aspartylphosphate" evidence="7">
    <location>
        <position position="136"/>
    </location>
</feature>
<dbReference type="PROSITE" id="PS00676">
    <property type="entry name" value="SIGMA54_INTERACT_2"/>
    <property type="match status" value="1"/>
</dbReference>
<keyword evidence="4" id="KW-0805">Transcription regulation</keyword>
<evidence type="ECO:0000256" key="4">
    <source>
        <dbReference type="ARBA" id="ARBA00023015"/>
    </source>
</evidence>
<dbReference type="PANTHER" id="PTHR32071:SF113">
    <property type="entry name" value="ALGINATE BIOSYNTHESIS TRANSCRIPTIONAL REGULATORY PROTEIN ALGB"/>
    <property type="match status" value="1"/>
</dbReference>
<evidence type="ECO:0000259" key="9">
    <source>
        <dbReference type="PROSITE" id="PS50045"/>
    </source>
</evidence>
<dbReference type="Pfam" id="PF00158">
    <property type="entry name" value="Sigma54_activat"/>
    <property type="match status" value="1"/>
</dbReference>
<dbReference type="InterPro" id="IPR025943">
    <property type="entry name" value="Sigma_54_int_dom_ATP-bd_2"/>
</dbReference>
<dbReference type="CDD" id="cd00009">
    <property type="entry name" value="AAA"/>
    <property type="match status" value="1"/>
</dbReference>
<evidence type="ECO:0000313" key="11">
    <source>
        <dbReference type="EMBL" id="PWG02673.1"/>
    </source>
</evidence>
<keyword evidence="2" id="KW-0067">ATP-binding</keyword>
<evidence type="ECO:0000256" key="2">
    <source>
        <dbReference type="ARBA" id="ARBA00022840"/>
    </source>
</evidence>
<feature type="region of interest" description="Disordered" evidence="8">
    <location>
        <begin position="210"/>
        <end position="236"/>
    </location>
</feature>
<dbReference type="SUPFAM" id="SSF46689">
    <property type="entry name" value="Homeodomain-like"/>
    <property type="match status" value="1"/>
</dbReference>
<accession>A0A2U2J2U3</accession>
<evidence type="ECO:0000259" key="10">
    <source>
        <dbReference type="PROSITE" id="PS50110"/>
    </source>
</evidence>
<dbReference type="PROSITE" id="PS50045">
    <property type="entry name" value="SIGMA54_INTERACT_4"/>
    <property type="match status" value="1"/>
</dbReference>
<dbReference type="InterPro" id="IPR027417">
    <property type="entry name" value="P-loop_NTPase"/>
</dbReference>
<dbReference type="SUPFAM" id="SSF52172">
    <property type="entry name" value="CheY-like"/>
    <property type="match status" value="1"/>
</dbReference>
<keyword evidence="5" id="KW-0010">Activator</keyword>
<dbReference type="InterPro" id="IPR003593">
    <property type="entry name" value="AAA+_ATPase"/>
</dbReference>
<dbReference type="Gene3D" id="3.40.50.300">
    <property type="entry name" value="P-loop containing nucleotide triphosphate hydrolases"/>
    <property type="match status" value="1"/>
</dbReference>
<dbReference type="Gene3D" id="1.10.8.60">
    <property type="match status" value="1"/>
</dbReference>
<sequence>MERVLVISRLPEEDFFSSFLPASAVPIRERPGKPPFRGFAAAAPSCHSVRFRTTGVRPRTGWHGNCLCPIIQGLGVGAVKRGSTFARCIIIDDDPDILLSARLLLRDLFEEVAVFQAPEEAMAAMEERLPDVILLDANFGRGATNAAEGFHWLGEILKRDADAVVVMITAHGGVQIAVEAMKRGATDFVSKPWSNERLLATVRTAAALRNSRETASTERRRAAAIAQPPSGETPLLGKSPAIQRVFSLIERAAPTEANVLILGENGTGKELVAREIHRRSRRADGVLVSVDLGAVAENLFESELFGHVKGAFTDARGDRVGRLQAADGGTLFLDEVGNLPLHLQPKLLTALEQRQVIPVGSNKPVPIDIRVVAATNLPPERLADESLFRQDLLFRLNTVEIELPPLRERREDILLLVDHFIAVYSKKYGKPERALPDDVAMALESYDWPGNVRALRHAAERAVILAGEDSFTVEDFSLSRSGAPKTPPTPATANGGDLNLDRAERHMVEAALKKHAYNISLAAAELGLTRASLYRRMDKHGL</sequence>
<dbReference type="PROSITE" id="PS50110">
    <property type="entry name" value="RESPONSE_REGULATORY"/>
    <property type="match status" value="1"/>
</dbReference>
<protein>
    <submittedName>
        <fullName evidence="11">Sigma-54-dependent Fis family transcriptional regulator</fullName>
    </submittedName>
</protein>
<dbReference type="SMART" id="SM00448">
    <property type="entry name" value="REC"/>
    <property type="match status" value="1"/>
</dbReference>
<dbReference type="Pfam" id="PF25601">
    <property type="entry name" value="AAA_lid_14"/>
    <property type="match status" value="1"/>
</dbReference>
<proteinExistence type="predicted"/>
<evidence type="ECO:0000256" key="6">
    <source>
        <dbReference type="ARBA" id="ARBA00023163"/>
    </source>
</evidence>
<dbReference type="InterPro" id="IPR011006">
    <property type="entry name" value="CheY-like_superfamily"/>
</dbReference>
<keyword evidence="3" id="KW-0902">Two-component regulatory system</keyword>
<comment type="caution">
    <text evidence="11">The sequence shown here is derived from an EMBL/GenBank/DDBJ whole genome shotgun (WGS) entry which is preliminary data.</text>
</comment>
<evidence type="ECO:0000256" key="7">
    <source>
        <dbReference type="PROSITE-ProRule" id="PRU00169"/>
    </source>
</evidence>
<dbReference type="InterPro" id="IPR009057">
    <property type="entry name" value="Homeodomain-like_sf"/>
</dbReference>
<dbReference type="PANTHER" id="PTHR32071">
    <property type="entry name" value="TRANSCRIPTIONAL REGULATORY PROTEIN"/>
    <property type="match status" value="1"/>
</dbReference>
<reference evidence="11 12" key="1">
    <citation type="submission" date="2018-05" db="EMBL/GenBank/DDBJ databases">
        <title>Genome of Sphingosinicella humi QZX222.</title>
        <authorList>
            <person name="Qiao Z."/>
            <person name="Wang G."/>
        </authorList>
    </citation>
    <scope>NUCLEOTIDE SEQUENCE [LARGE SCALE GENOMIC DNA]</scope>
    <source>
        <strain evidence="11 12">QZX222</strain>
    </source>
</reference>
<keyword evidence="7" id="KW-0597">Phosphoprotein</keyword>
<dbReference type="InterPro" id="IPR002197">
    <property type="entry name" value="HTH_Fis"/>
</dbReference>
<feature type="domain" description="Response regulatory" evidence="10">
    <location>
        <begin position="87"/>
        <end position="206"/>
    </location>
</feature>
<evidence type="ECO:0000256" key="3">
    <source>
        <dbReference type="ARBA" id="ARBA00023012"/>
    </source>
</evidence>